<dbReference type="EMBL" id="BALG01000055">
    <property type="protein sequence ID" value="GAC41923.1"/>
    <property type="molecule type" value="Genomic_DNA"/>
</dbReference>
<keyword evidence="3" id="KW-1185">Reference proteome</keyword>
<reference evidence="2 3" key="1">
    <citation type="submission" date="2012-10" db="EMBL/GenBank/DDBJ databases">
        <title>Draft Genome Sequence of Paenibacillus popilliae ATCC 14706T.</title>
        <authorList>
            <person name="Iiyama K."/>
            <person name="Mori K."/>
            <person name="Mon H."/>
            <person name="Chieda Y."/>
            <person name="Lee J.M."/>
            <person name="Kusakabe T."/>
            <person name="Tashiro K."/>
            <person name="Asano S."/>
            <person name="Yasunaga-Aoki C."/>
            <person name="Shimizu S."/>
        </authorList>
    </citation>
    <scope>NUCLEOTIDE SEQUENCE [LARGE SCALE GENOMIC DNA]</scope>
    <source>
        <strain evidence="2 3">ATCC 14706</strain>
    </source>
</reference>
<feature type="domain" description="DUF6602" evidence="1">
    <location>
        <begin position="31"/>
        <end position="130"/>
    </location>
</feature>
<name>M9M3T7_PAEPP</name>
<evidence type="ECO:0000259" key="1">
    <source>
        <dbReference type="Pfam" id="PF20247"/>
    </source>
</evidence>
<sequence>MSEPILDHKIIQGIASNYRRLEQAIVDQLRMSSHHHVTSGGFREEMWKQLFEQIIPKKYSVARSVFIIDSEGKVSKEVDLAIFDEQYTPYIFRYGQMKYIPIEAVAVAIQCKSSLSDYDGIKDWTDSIAKLNTSMKSITRIQSGVVCGEFDFMTENGEFILREGQRPTAQTATRPLIILCHLDEGFTSKNSLVEYFDFIICPTPTGWLRAFVNKEGHTLEAWYEALNHTNEKYKNVRSPFGKSSAGNCTLKNYKVHAPDEPENDISLLTLTFQLNQLLMLINNPILFPHQAYVEMFNRSLKE</sequence>
<dbReference type="Pfam" id="PF20247">
    <property type="entry name" value="DUF6602"/>
    <property type="match status" value="1"/>
</dbReference>
<proteinExistence type="predicted"/>
<protein>
    <recommendedName>
        <fullName evidence="1">DUF6602 domain-containing protein</fullName>
    </recommendedName>
</protein>
<dbReference type="Proteomes" id="UP000029453">
    <property type="component" value="Unassembled WGS sequence"/>
</dbReference>
<dbReference type="RefSeq" id="WP_006285306.1">
    <property type="nucleotide sequence ID" value="NZ_BALG01000055.1"/>
</dbReference>
<gene>
    <name evidence="2" type="ORF">PPOP_1280</name>
</gene>
<comment type="caution">
    <text evidence="2">The sequence shown here is derived from an EMBL/GenBank/DDBJ whole genome shotgun (WGS) entry which is preliminary data.</text>
</comment>
<evidence type="ECO:0000313" key="2">
    <source>
        <dbReference type="EMBL" id="GAC41923.1"/>
    </source>
</evidence>
<dbReference type="AlphaFoldDB" id="M9M3T7"/>
<dbReference type="CDD" id="cd21173">
    <property type="entry name" value="NucC-like"/>
    <property type="match status" value="1"/>
</dbReference>
<dbReference type="OrthoDB" id="337432at2"/>
<dbReference type="InterPro" id="IPR046537">
    <property type="entry name" value="DUF6602"/>
</dbReference>
<accession>M9M3T7</accession>
<evidence type="ECO:0000313" key="3">
    <source>
        <dbReference type="Proteomes" id="UP000029453"/>
    </source>
</evidence>
<organism evidence="2 3">
    <name type="scientific">Paenibacillus popilliae ATCC 14706</name>
    <dbReference type="NCBI Taxonomy" id="1212764"/>
    <lineage>
        <taxon>Bacteria</taxon>
        <taxon>Bacillati</taxon>
        <taxon>Bacillota</taxon>
        <taxon>Bacilli</taxon>
        <taxon>Bacillales</taxon>
        <taxon>Paenibacillaceae</taxon>
        <taxon>Paenibacillus</taxon>
    </lineage>
</organism>